<dbReference type="GO" id="GO:0004114">
    <property type="term" value="F:3',5'-cyclic-nucleotide phosphodiesterase activity"/>
    <property type="evidence" value="ECO:0007669"/>
    <property type="project" value="InterPro"/>
</dbReference>
<evidence type="ECO:0000256" key="5">
    <source>
        <dbReference type="PIRSR" id="PIRSR623088-3"/>
    </source>
</evidence>
<feature type="binding site" evidence="5">
    <location>
        <position position="504"/>
    </location>
    <ligand>
        <name>Zn(2+)</name>
        <dbReference type="ChEBI" id="CHEBI:29105"/>
        <label>1</label>
    </ligand>
</feature>
<evidence type="ECO:0000313" key="10">
    <source>
        <dbReference type="Proteomes" id="UP001162131"/>
    </source>
</evidence>
<feature type="binding site" evidence="5">
    <location>
        <position position="468"/>
    </location>
    <ligand>
        <name>Zn(2+)</name>
        <dbReference type="ChEBI" id="CHEBI:29105"/>
        <label>1</label>
    </ligand>
</feature>
<proteinExistence type="inferred from homology"/>
<evidence type="ECO:0000256" key="6">
    <source>
        <dbReference type="RuleBase" id="RU363067"/>
    </source>
</evidence>
<feature type="transmembrane region" description="Helical" evidence="7">
    <location>
        <begin position="224"/>
        <end position="242"/>
    </location>
</feature>
<dbReference type="Proteomes" id="UP001162131">
    <property type="component" value="Unassembled WGS sequence"/>
</dbReference>
<evidence type="ECO:0000259" key="8">
    <source>
        <dbReference type="PROSITE" id="PS51845"/>
    </source>
</evidence>
<feature type="binding site" evidence="5">
    <location>
        <position position="505"/>
    </location>
    <ligand>
        <name>Zn(2+)</name>
        <dbReference type="ChEBI" id="CHEBI:29105"/>
        <label>1</label>
    </ligand>
</feature>
<organism evidence="9 10">
    <name type="scientific">Blepharisma stoltei</name>
    <dbReference type="NCBI Taxonomy" id="1481888"/>
    <lineage>
        <taxon>Eukaryota</taxon>
        <taxon>Sar</taxon>
        <taxon>Alveolata</taxon>
        <taxon>Ciliophora</taxon>
        <taxon>Postciliodesmatophora</taxon>
        <taxon>Heterotrichea</taxon>
        <taxon>Heterotrichida</taxon>
        <taxon>Blepharismidae</taxon>
        <taxon>Blepharisma</taxon>
    </lineage>
</organism>
<feature type="binding site" evidence="5">
    <location>
        <position position="505"/>
    </location>
    <ligand>
        <name>Zn(2+)</name>
        <dbReference type="ChEBI" id="CHEBI:29105"/>
        <label>2</label>
    </ligand>
</feature>
<protein>
    <recommendedName>
        <fullName evidence="6">Phosphodiesterase</fullName>
        <ecNumber evidence="6">3.1.4.-</ecNumber>
    </recommendedName>
</protein>
<dbReference type="SUPFAM" id="SSF109604">
    <property type="entry name" value="HD-domain/PDEase-like"/>
    <property type="match status" value="1"/>
</dbReference>
<feature type="transmembrane region" description="Helical" evidence="7">
    <location>
        <begin position="143"/>
        <end position="163"/>
    </location>
</feature>
<dbReference type="PROSITE" id="PS51845">
    <property type="entry name" value="PDEASE_I_2"/>
    <property type="match status" value="1"/>
</dbReference>
<comment type="similarity">
    <text evidence="6">Belongs to the cyclic nucleotide phosphodiesterase family.</text>
</comment>
<evidence type="ECO:0000313" key="9">
    <source>
        <dbReference type="EMBL" id="CAG9315726.1"/>
    </source>
</evidence>
<feature type="binding site" evidence="4">
    <location>
        <position position="505"/>
    </location>
    <ligand>
        <name>AMP</name>
        <dbReference type="ChEBI" id="CHEBI:456215"/>
    </ligand>
</feature>
<dbReference type="Pfam" id="PF00233">
    <property type="entry name" value="PDEase_I"/>
    <property type="match status" value="1"/>
</dbReference>
<dbReference type="Gene3D" id="1.10.1300.10">
    <property type="entry name" value="3'5'-cyclic nucleotide phosphodiesterase, catalytic domain"/>
    <property type="match status" value="1"/>
</dbReference>
<name>A0AAU9IPQ1_9CILI</name>
<dbReference type="AlphaFoldDB" id="A0AAU9IPQ1"/>
<dbReference type="PRINTS" id="PR00387">
    <property type="entry name" value="PDIESTERASE1"/>
</dbReference>
<dbReference type="GO" id="GO:0046872">
    <property type="term" value="F:metal ion binding"/>
    <property type="evidence" value="ECO:0007669"/>
    <property type="project" value="UniProtKB-KW"/>
</dbReference>
<evidence type="ECO:0000256" key="1">
    <source>
        <dbReference type="ARBA" id="ARBA00022723"/>
    </source>
</evidence>
<feature type="transmembrane region" description="Helical" evidence="7">
    <location>
        <begin position="77"/>
        <end position="97"/>
    </location>
</feature>
<dbReference type="EMBL" id="CAJZBQ010000014">
    <property type="protein sequence ID" value="CAG9315726.1"/>
    <property type="molecule type" value="Genomic_DNA"/>
</dbReference>
<dbReference type="InterPro" id="IPR036971">
    <property type="entry name" value="PDEase_catalytic_dom_sf"/>
</dbReference>
<keyword evidence="7" id="KW-0472">Membrane</keyword>
<dbReference type="EC" id="3.1.4.-" evidence="6"/>
<feature type="binding site" evidence="4">
    <location>
        <position position="668"/>
    </location>
    <ligand>
        <name>AMP</name>
        <dbReference type="ChEBI" id="CHEBI:456215"/>
    </ligand>
</feature>
<reference evidence="9" key="1">
    <citation type="submission" date="2021-09" db="EMBL/GenBank/DDBJ databases">
        <authorList>
            <consortium name="AG Swart"/>
            <person name="Singh M."/>
            <person name="Singh A."/>
            <person name="Seah K."/>
            <person name="Emmerich C."/>
        </authorList>
    </citation>
    <scope>NUCLEOTIDE SEQUENCE</scope>
    <source>
        <strain evidence="9">ATCC30299</strain>
    </source>
</reference>
<feature type="transmembrane region" description="Helical" evidence="7">
    <location>
        <begin position="200"/>
        <end position="218"/>
    </location>
</feature>
<evidence type="ECO:0000256" key="2">
    <source>
        <dbReference type="ARBA" id="ARBA00022801"/>
    </source>
</evidence>
<gene>
    <name evidence="9" type="ORF">BSTOLATCC_MIC14476</name>
</gene>
<keyword evidence="7" id="KW-0812">Transmembrane</keyword>
<feature type="binding site" evidence="5">
    <location>
        <position position="617"/>
    </location>
    <ligand>
        <name>Zn(2+)</name>
        <dbReference type="ChEBI" id="CHEBI:29105"/>
        <label>1</label>
    </ligand>
</feature>
<evidence type="ECO:0000256" key="4">
    <source>
        <dbReference type="PIRSR" id="PIRSR623088-2"/>
    </source>
</evidence>
<keyword evidence="1 5" id="KW-0479">Metal-binding</keyword>
<dbReference type="GO" id="GO:0007165">
    <property type="term" value="P:signal transduction"/>
    <property type="evidence" value="ECO:0007669"/>
    <property type="project" value="InterPro"/>
</dbReference>
<feature type="active site" description="Proton donor" evidence="3">
    <location>
        <position position="464"/>
    </location>
</feature>
<dbReference type="PANTHER" id="PTHR11347">
    <property type="entry name" value="CYCLIC NUCLEOTIDE PHOSPHODIESTERASE"/>
    <property type="match status" value="1"/>
</dbReference>
<comment type="cofactor">
    <cofactor evidence="6">
        <name>a divalent metal cation</name>
        <dbReference type="ChEBI" id="CHEBI:60240"/>
    </cofactor>
    <text evidence="6">Binds 2 divalent metal cations per subunit. Site 1 may preferentially bind zinc ions, while site 2 has a preference for magnesium and/or manganese ions.</text>
</comment>
<evidence type="ECO:0000256" key="7">
    <source>
        <dbReference type="SAM" id="Phobius"/>
    </source>
</evidence>
<feature type="binding site" evidence="4">
    <location>
        <begin position="464"/>
        <end position="468"/>
    </location>
    <ligand>
        <name>AMP</name>
        <dbReference type="ChEBI" id="CHEBI:456215"/>
    </ligand>
</feature>
<keyword evidence="2 6" id="KW-0378">Hydrolase</keyword>
<evidence type="ECO:0000256" key="3">
    <source>
        <dbReference type="PIRSR" id="PIRSR623088-1"/>
    </source>
</evidence>
<dbReference type="PROSITE" id="PS00126">
    <property type="entry name" value="PDEASE_I_1"/>
    <property type="match status" value="1"/>
</dbReference>
<sequence length="755" mass="87517">MIQHTKSNRFDDQGISKQSKSLTYIVLEHEEHENSHLPISPNLLTFRDKELNSKYLKTIYCHSDDSLLVSPDFKNTLLFFYLFYTLYLVVILTFSLLLHSDGKYSDQQLFYHISCCACLLTFAYMLLLSTLKSHWILMRNRHYYFVLGIVTIIYLIIGDDRVLSEILDTDYKESRFPTIAIISCFIVMMRNLLAECFYYITLLSILSLILFLSLNLGYSSLSVYSTLFEFSILFVFLVLQIFESQQTDFRTRQLFWRKTREEKAFEKKENEQESNSKVKIKTEIEVLVHICDDIKQDIKYAHSVIMFNDVKERLKRAQYALERVKKRIGHGSFLMEVKIEADSNIDEQDKAFIKENFMEVTHESTTVINRGARRTTMSDIDEKEPPFPFSNYGVAELEGVLYSVGKNWNFDVWFIYDATGHSIHIVAKYLLQKWGLGESYSISEETSDKFFQTVEKTYQNNPYHNACHGADVLHTLLYFYFQSDFLKNLNTIDTLASIVAATGHDVGHPGVTNRFLVNNRHEIALKYNDNSVLENMHCSEIYSIMGKHGCNIFEHLSSDDWIKARKLIIEMVLETDMSRHFEILGRFRTRCLNFSDLNMEVQDDKVLVLSMGLKCADIGHSAKIPILHEKWTRLVCEEFFKQGDVERSRNQPISMYCDRENADIPKSQAGFIKNICIPLFEVWCQFLKSELINKTVLDQLTQNQAMWEEKSKTKHSSVVGVGGLVVQSLTKDFSEVISLGKVMKSADDVGARPAV</sequence>
<dbReference type="InterPro" id="IPR003607">
    <property type="entry name" value="HD/PDEase_dom"/>
</dbReference>
<accession>A0AAU9IPQ1</accession>
<feature type="transmembrane region" description="Helical" evidence="7">
    <location>
        <begin position="109"/>
        <end position="131"/>
    </location>
</feature>
<keyword evidence="10" id="KW-1185">Reference proteome</keyword>
<keyword evidence="7" id="KW-1133">Transmembrane helix</keyword>
<dbReference type="InterPro" id="IPR023174">
    <property type="entry name" value="PDEase_CS"/>
</dbReference>
<feature type="binding site" evidence="4">
    <location>
        <position position="617"/>
    </location>
    <ligand>
        <name>AMP</name>
        <dbReference type="ChEBI" id="CHEBI:456215"/>
    </ligand>
</feature>
<feature type="domain" description="PDEase" evidence="8">
    <location>
        <begin position="372"/>
        <end position="714"/>
    </location>
</feature>
<dbReference type="InterPro" id="IPR023088">
    <property type="entry name" value="PDEase"/>
</dbReference>
<comment type="caution">
    <text evidence="9">The sequence shown here is derived from an EMBL/GenBank/DDBJ whole genome shotgun (WGS) entry which is preliminary data.</text>
</comment>
<dbReference type="CDD" id="cd00077">
    <property type="entry name" value="HDc"/>
    <property type="match status" value="1"/>
</dbReference>
<dbReference type="InterPro" id="IPR002073">
    <property type="entry name" value="PDEase_catalytic_dom"/>
</dbReference>